<feature type="compositionally biased region" description="Polar residues" evidence="1">
    <location>
        <begin position="415"/>
        <end position="430"/>
    </location>
</feature>
<dbReference type="EMBL" id="JAZHXI010000018">
    <property type="protein sequence ID" value="KAL2061504.1"/>
    <property type="molecule type" value="Genomic_DNA"/>
</dbReference>
<dbReference type="Proteomes" id="UP001595075">
    <property type="component" value="Unassembled WGS sequence"/>
</dbReference>
<feature type="region of interest" description="Disordered" evidence="1">
    <location>
        <begin position="480"/>
        <end position="509"/>
    </location>
</feature>
<evidence type="ECO:0000313" key="3">
    <source>
        <dbReference type="Proteomes" id="UP001595075"/>
    </source>
</evidence>
<feature type="region of interest" description="Disordered" evidence="1">
    <location>
        <begin position="280"/>
        <end position="455"/>
    </location>
</feature>
<evidence type="ECO:0000256" key="1">
    <source>
        <dbReference type="SAM" id="MobiDB-lite"/>
    </source>
</evidence>
<feature type="compositionally biased region" description="Low complexity" evidence="1">
    <location>
        <begin position="319"/>
        <end position="328"/>
    </location>
</feature>
<proteinExistence type="predicted"/>
<name>A0ABR4BWQ1_9HELO</name>
<feature type="compositionally biased region" description="Polar residues" evidence="1">
    <location>
        <begin position="493"/>
        <end position="509"/>
    </location>
</feature>
<accession>A0ABR4BWQ1</accession>
<feature type="compositionally biased region" description="Basic and acidic residues" evidence="1">
    <location>
        <begin position="154"/>
        <end position="164"/>
    </location>
</feature>
<feature type="region of interest" description="Disordered" evidence="1">
    <location>
        <begin position="154"/>
        <end position="197"/>
    </location>
</feature>
<comment type="caution">
    <text evidence="2">The sequence shown here is derived from an EMBL/GenBank/DDBJ whole genome shotgun (WGS) entry which is preliminary data.</text>
</comment>
<organism evidence="2 3">
    <name type="scientific">Oculimacula yallundae</name>
    <dbReference type="NCBI Taxonomy" id="86028"/>
    <lineage>
        <taxon>Eukaryota</taxon>
        <taxon>Fungi</taxon>
        <taxon>Dikarya</taxon>
        <taxon>Ascomycota</taxon>
        <taxon>Pezizomycotina</taxon>
        <taxon>Leotiomycetes</taxon>
        <taxon>Helotiales</taxon>
        <taxon>Ploettnerulaceae</taxon>
        <taxon>Oculimacula</taxon>
    </lineage>
</organism>
<feature type="compositionally biased region" description="Low complexity" evidence="1">
    <location>
        <begin position="335"/>
        <end position="349"/>
    </location>
</feature>
<reference evidence="2 3" key="1">
    <citation type="journal article" date="2024" name="Commun. Biol.">
        <title>Comparative genomic analysis of thermophilic fungi reveals convergent evolutionary adaptations and gene losses.</title>
        <authorList>
            <person name="Steindorff A.S."/>
            <person name="Aguilar-Pontes M.V."/>
            <person name="Robinson A.J."/>
            <person name="Andreopoulos B."/>
            <person name="LaButti K."/>
            <person name="Kuo A."/>
            <person name="Mondo S."/>
            <person name="Riley R."/>
            <person name="Otillar R."/>
            <person name="Haridas S."/>
            <person name="Lipzen A."/>
            <person name="Grimwood J."/>
            <person name="Schmutz J."/>
            <person name="Clum A."/>
            <person name="Reid I.D."/>
            <person name="Moisan M.C."/>
            <person name="Butler G."/>
            <person name="Nguyen T.T.M."/>
            <person name="Dewar K."/>
            <person name="Conant G."/>
            <person name="Drula E."/>
            <person name="Henrissat B."/>
            <person name="Hansel C."/>
            <person name="Singer S."/>
            <person name="Hutchinson M.I."/>
            <person name="de Vries R.P."/>
            <person name="Natvig D.O."/>
            <person name="Powell A.J."/>
            <person name="Tsang A."/>
            <person name="Grigoriev I.V."/>
        </authorList>
    </citation>
    <scope>NUCLEOTIDE SEQUENCE [LARGE SCALE GENOMIC DNA]</scope>
    <source>
        <strain evidence="2 3">CBS 494.80</strain>
    </source>
</reference>
<feature type="compositionally biased region" description="Low complexity" evidence="1">
    <location>
        <begin position="40"/>
        <end position="62"/>
    </location>
</feature>
<keyword evidence="3" id="KW-1185">Reference proteome</keyword>
<feature type="region of interest" description="Disordered" evidence="1">
    <location>
        <begin position="1"/>
        <end position="96"/>
    </location>
</feature>
<sequence>MANSPSAMPGAFNFHTASRDTAPPRLSGAKSHIFQPPRTPSASASSSLILTRSTTSMMSISSVGDRREKLGPRKRTHEDYHKGNGLETPRNGYVDSEDWTGMGDTDRRTPGSPKPFVNTRYQLAGGMDTPGLASQHTEMQNQYGDEGYRKSLADTRRPSTRDLWGDQGDPGDYFGRECNGRGRYSSNPGSGLSPRGDGWSKTAIQVAGAVVGKAWEFCKSGAAVFRGFQAGGGTRYQISPSETYEPVEKNMWEEKEEFRDRGSTPLPGQYPTEELEYIPDYMDRPTPDHTPPRPAKRRQISANQESAVSAQEELATNWVVVPPTSTPSKPQPRISRFSQPTASSSSRRSIAPTHRPASRAGFNTPLSRRPGLSTQTSRISHAGSPALNPSQGASYASPRSPANSGSKIPRATGSPLRSSYGASSSQTQESPAAKEAKRWATLKKREEREQDESIRRLDAQLKAMIREGKEALGTKIEVDIEDDDGVGLGVGVSSQRSKSRQGNSRKWAF</sequence>
<feature type="compositionally biased region" description="Basic and acidic residues" evidence="1">
    <location>
        <begin position="64"/>
        <end position="84"/>
    </location>
</feature>
<feature type="compositionally biased region" description="Polar residues" evidence="1">
    <location>
        <begin position="300"/>
        <end position="309"/>
    </location>
</feature>
<evidence type="ECO:0000313" key="2">
    <source>
        <dbReference type="EMBL" id="KAL2061504.1"/>
    </source>
</evidence>
<gene>
    <name evidence="2" type="ORF">VTL71DRAFT_6881</name>
</gene>
<feature type="compositionally biased region" description="Basic and acidic residues" evidence="1">
    <location>
        <begin position="281"/>
        <end position="291"/>
    </location>
</feature>
<protein>
    <submittedName>
        <fullName evidence="2">Uncharacterized protein</fullName>
    </submittedName>
</protein>
<feature type="compositionally biased region" description="Basic and acidic residues" evidence="1">
    <location>
        <begin position="432"/>
        <end position="455"/>
    </location>
</feature>